<accession>A0ABV3SX11</accession>
<evidence type="ECO:0000313" key="4">
    <source>
        <dbReference type="Proteomes" id="UP001556631"/>
    </source>
</evidence>
<organism evidence="3 4">
    <name type="scientific">Nocardioides eburneus</name>
    <dbReference type="NCBI Taxonomy" id="3231482"/>
    <lineage>
        <taxon>Bacteria</taxon>
        <taxon>Bacillati</taxon>
        <taxon>Actinomycetota</taxon>
        <taxon>Actinomycetes</taxon>
        <taxon>Propionibacteriales</taxon>
        <taxon>Nocardioidaceae</taxon>
        <taxon>Nocardioides</taxon>
    </lineage>
</organism>
<evidence type="ECO:0000256" key="1">
    <source>
        <dbReference type="SAM" id="Phobius"/>
    </source>
</evidence>
<protein>
    <submittedName>
        <fullName evidence="3">VWA domain-containing protein</fullName>
    </submittedName>
</protein>
<dbReference type="Proteomes" id="UP001556631">
    <property type="component" value="Unassembled WGS sequence"/>
</dbReference>
<proteinExistence type="predicted"/>
<name>A0ABV3SX11_9ACTN</name>
<feature type="transmembrane region" description="Helical" evidence="1">
    <location>
        <begin position="308"/>
        <end position="329"/>
    </location>
</feature>
<feature type="transmembrane region" description="Helical" evidence="1">
    <location>
        <begin position="64"/>
        <end position="85"/>
    </location>
</feature>
<keyword evidence="1" id="KW-1133">Transmembrane helix</keyword>
<dbReference type="InterPro" id="IPR002035">
    <property type="entry name" value="VWF_A"/>
</dbReference>
<dbReference type="PROSITE" id="PS50234">
    <property type="entry name" value="VWFA"/>
    <property type="match status" value="1"/>
</dbReference>
<dbReference type="RefSeq" id="WP_367991312.1">
    <property type="nucleotide sequence ID" value="NZ_JBFPJR010000004.1"/>
</dbReference>
<evidence type="ECO:0000259" key="2">
    <source>
        <dbReference type="PROSITE" id="PS50234"/>
    </source>
</evidence>
<feature type="transmembrane region" description="Helical" evidence="1">
    <location>
        <begin position="12"/>
        <end position="30"/>
    </location>
</feature>
<dbReference type="InterPro" id="IPR036465">
    <property type="entry name" value="vWFA_dom_sf"/>
</dbReference>
<gene>
    <name evidence="3" type="ORF">AB3X52_03075</name>
</gene>
<dbReference type="EMBL" id="JBFPJR010000004">
    <property type="protein sequence ID" value="MEX0426588.1"/>
    <property type="molecule type" value="Genomic_DNA"/>
</dbReference>
<feature type="domain" description="VWFA" evidence="2">
    <location>
        <begin position="101"/>
        <end position="286"/>
    </location>
</feature>
<dbReference type="SUPFAM" id="SSF53300">
    <property type="entry name" value="vWA-like"/>
    <property type="match status" value="1"/>
</dbReference>
<keyword evidence="1" id="KW-0812">Transmembrane</keyword>
<keyword evidence="4" id="KW-1185">Reference proteome</keyword>
<comment type="caution">
    <text evidence="3">The sequence shown here is derived from an EMBL/GenBank/DDBJ whole genome shotgun (WGS) entry which is preliminary data.</text>
</comment>
<evidence type="ECO:0000313" key="3">
    <source>
        <dbReference type="EMBL" id="MEX0426588.1"/>
    </source>
</evidence>
<reference evidence="3 4" key="1">
    <citation type="submission" date="2024-07" db="EMBL/GenBank/DDBJ databases">
        <authorList>
            <person name="Lee S."/>
            <person name="Kang M."/>
        </authorList>
    </citation>
    <scope>NUCLEOTIDE SEQUENCE [LARGE SCALE GENOMIC DNA]</scope>
    <source>
        <strain evidence="3 4">DS6</strain>
    </source>
</reference>
<sequence length="337" mass="36272">MDLNPGLRWPWLAVVLAVLVVAALVVWSCWRGRSRTPREAMLVAHSERIRGLARFRTLARQQSWLATWQTVAVLVAAAGAILLAARPQATAVTERSLANRDVVLCLDASTSMFDEDVQVLDAFGQIVDGLRGERVSLVLWSDAAVTVFPLTDDYAFVKRQLAEASDAFARQDFDYLAGTFLGRRASIITDGIVSCTQRFDHADQKRGRAVIVASDNDPQGGAPIFTWPEVSAYARDHDVRLYGIGSLDLAPGGSRRDEFANAMTSTGGTFALLGEDGSVDRIVTSIEQLEAARVRQPPEITVDERPGAAIAVTGLGVLMLLGGWGVALARRLGGGAA</sequence>
<dbReference type="Gene3D" id="3.40.50.410">
    <property type="entry name" value="von Willebrand factor, type A domain"/>
    <property type="match status" value="1"/>
</dbReference>
<dbReference type="Pfam" id="PF13519">
    <property type="entry name" value="VWA_2"/>
    <property type="match status" value="1"/>
</dbReference>
<keyword evidence="1" id="KW-0472">Membrane</keyword>